<gene>
    <name evidence="2" type="ORF">MUN89_21520</name>
</gene>
<dbReference type="EMBL" id="CP095073">
    <property type="protein sequence ID" value="UOQ44369.1"/>
    <property type="molecule type" value="Genomic_DNA"/>
</dbReference>
<evidence type="ECO:0000259" key="1">
    <source>
        <dbReference type="PROSITE" id="PS51819"/>
    </source>
</evidence>
<dbReference type="SUPFAM" id="SSF54593">
    <property type="entry name" value="Glyoxalase/Bleomycin resistance protein/Dihydroxybiphenyl dioxygenase"/>
    <property type="match status" value="1"/>
</dbReference>
<dbReference type="InterPro" id="IPR004360">
    <property type="entry name" value="Glyas_Fos-R_dOase_dom"/>
</dbReference>
<reference evidence="2 3" key="1">
    <citation type="submission" date="2022-04" db="EMBL/GenBank/DDBJ databases">
        <title>Halobacillus sp. isolated from saltern.</title>
        <authorList>
            <person name="Won M."/>
            <person name="Lee C.-M."/>
            <person name="Woen H.-Y."/>
            <person name="Kwon S.-W."/>
        </authorList>
    </citation>
    <scope>NUCLEOTIDE SEQUENCE [LARGE SCALE GENOMIC DNA]</scope>
    <source>
        <strain evidence="2 3">SSBR10-3</strain>
    </source>
</reference>
<protein>
    <submittedName>
        <fullName evidence="2">VOC family protein</fullName>
    </submittedName>
</protein>
<proteinExistence type="predicted"/>
<dbReference type="InterPro" id="IPR029068">
    <property type="entry name" value="Glyas_Bleomycin-R_OHBP_Dase"/>
</dbReference>
<dbReference type="Gene3D" id="3.10.180.10">
    <property type="entry name" value="2,3-Dihydroxybiphenyl 1,2-Dioxygenase, domain 1"/>
    <property type="match status" value="1"/>
</dbReference>
<dbReference type="RefSeq" id="WP_244710270.1">
    <property type="nucleotide sequence ID" value="NZ_CP095073.1"/>
</dbReference>
<dbReference type="Pfam" id="PF00903">
    <property type="entry name" value="Glyoxalase"/>
    <property type="match status" value="1"/>
</dbReference>
<keyword evidence="3" id="KW-1185">Reference proteome</keyword>
<organism evidence="2 3">
    <name type="scientific">Halobacillus salinarum</name>
    <dbReference type="NCBI Taxonomy" id="2932257"/>
    <lineage>
        <taxon>Bacteria</taxon>
        <taxon>Bacillati</taxon>
        <taxon>Bacillota</taxon>
        <taxon>Bacilli</taxon>
        <taxon>Bacillales</taxon>
        <taxon>Bacillaceae</taxon>
        <taxon>Halobacillus</taxon>
    </lineage>
</organism>
<feature type="domain" description="VOC" evidence="1">
    <location>
        <begin position="1"/>
        <end position="116"/>
    </location>
</feature>
<evidence type="ECO:0000313" key="2">
    <source>
        <dbReference type="EMBL" id="UOQ44369.1"/>
    </source>
</evidence>
<dbReference type="InterPro" id="IPR037523">
    <property type="entry name" value="VOC_core"/>
</dbReference>
<dbReference type="Proteomes" id="UP000831787">
    <property type="component" value="Chromosome"/>
</dbReference>
<evidence type="ECO:0000313" key="3">
    <source>
        <dbReference type="Proteomes" id="UP000831787"/>
    </source>
</evidence>
<sequence length="118" mass="13804">MHGVFIHTRNLKKSAAWYSWLLGLPFREEDVQSPVYNLPTKEGSYLTIDDHCNDPSYQFEPIKTPVFNFCSNDLKRTYEDLKEQQVPIVREIEQHGDFGWFNIEDPDGHVVMVCGDIR</sequence>
<accession>A0ABY4EL48</accession>
<dbReference type="PROSITE" id="PS51819">
    <property type="entry name" value="VOC"/>
    <property type="match status" value="1"/>
</dbReference>
<name>A0ABY4EL48_9BACI</name>